<keyword evidence="2" id="KW-0378">Hydrolase</keyword>
<dbReference type="Proteomes" id="UP000886162">
    <property type="component" value="Unassembled WGS sequence"/>
</dbReference>
<proteinExistence type="predicted"/>
<dbReference type="Gene3D" id="3.10.450.50">
    <property type="match status" value="1"/>
</dbReference>
<dbReference type="Gene3D" id="1.25.40.10">
    <property type="entry name" value="Tetratricopeptide repeat domain"/>
    <property type="match status" value="1"/>
</dbReference>
<dbReference type="InterPro" id="IPR011990">
    <property type="entry name" value="TPR-like_helical_dom_sf"/>
</dbReference>
<dbReference type="InterPro" id="IPR004027">
    <property type="entry name" value="SEC_C_motif"/>
</dbReference>
<evidence type="ECO:0000256" key="1">
    <source>
        <dbReference type="SAM" id="MobiDB-lite"/>
    </source>
</evidence>
<dbReference type="GO" id="GO:0004177">
    <property type="term" value="F:aminopeptidase activity"/>
    <property type="evidence" value="ECO:0007669"/>
    <property type="project" value="UniProtKB-KW"/>
</dbReference>
<name>A0A831LRE3_9BACT</name>
<reference evidence="2" key="1">
    <citation type="journal article" date="2020" name="mSystems">
        <title>Genome- and Community-Level Interaction Insights into Carbon Utilization and Element Cycling Functions of Hydrothermarchaeota in Hydrothermal Sediment.</title>
        <authorList>
            <person name="Zhou Z."/>
            <person name="Liu Y."/>
            <person name="Xu W."/>
            <person name="Pan J."/>
            <person name="Luo Z.H."/>
            <person name="Li M."/>
        </authorList>
    </citation>
    <scope>NUCLEOTIDE SEQUENCE [LARGE SCALE GENOMIC DNA]</scope>
    <source>
        <strain evidence="2">SpSt-1220</strain>
    </source>
</reference>
<organism evidence="2">
    <name type="scientific">Geoalkalibacter subterraneus</name>
    <dbReference type="NCBI Taxonomy" id="483547"/>
    <lineage>
        <taxon>Bacteria</taxon>
        <taxon>Pseudomonadati</taxon>
        <taxon>Thermodesulfobacteriota</taxon>
        <taxon>Desulfuromonadia</taxon>
        <taxon>Desulfuromonadales</taxon>
        <taxon>Geoalkalibacteraceae</taxon>
        <taxon>Geoalkalibacter</taxon>
    </lineage>
</organism>
<protein>
    <submittedName>
        <fullName evidence="2">Methionyl aminopeptidase</fullName>
    </submittedName>
</protein>
<evidence type="ECO:0000313" key="2">
    <source>
        <dbReference type="EMBL" id="HDR46470.1"/>
    </source>
</evidence>
<feature type="compositionally biased region" description="Basic and acidic residues" evidence="1">
    <location>
        <begin position="393"/>
        <end position="410"/>
    </location>
</feature>
<dbReference type="SUPFAM" id="SSF103642">
    <property type="entry name" value="Sec-C motif"/>
    <property type="match status" value="1"/>
</dbReference>
<dbReference type="AlphaFoldDB" id="A0A831LRE3"/>
<keyword evidence="2" id="KW-0031">Aminopeptidase</keyword>
<sequence length="697" mass="78981">MPNSTDFTAPPEGPVDLERLLPQAVARILEDEDSAGFRGWLADHLPDFALGEMKSAPDELFRAMAIPLSYMIWNATPLPGNKFRPRPLPRPNRNDPCPCGSGRKYKKCCSNAPPFPALDTLVMWPLVLSNLTPDQIERAAGQGHLPLEALITAAVENLGNDRPLAAVEMLRPHFQKPVKKPGPMDDFALQTLCDAYDELDQVDEKLKLLERISQEPTKSPLRAGAWQRLTAISIDNGDLKGARQALANALRDDPGTPPCAILEMQLLAMEDHFDQISTRADFWLRKLQRSQSPPETREHITKILEELVENPQYALALTGEHQGFEDDDLDDEEELDENSLRLLDWIDGAIERPLPSYSTDEKVLDLDDQGEVDGYLRESGLSSKELAKAVKQFEEQRAEDPGREGSEKSQPESSYVLQPSPEIEKLEEQWHALCQLDKPFGIQDFPDQHWEGWEPGQAEQWIGFLEQHPEAADSFDILDDLVTALFLYPDMSQPVLSREGIVPLLRRAVSIIEKNLAGTKKPRLLWNRLSNRPALRNLNRLYAVTRYGFEDLQEADRLAEFVFEINPHDNHGLRRQHINDLLRRGENGRALAITELFPDDVFAETIYGRLLALYRLGRLRSAQPLAEEAIDAYPLVARYLTRARIKKPQVSESGIHIGGEDQAWLYREEMREAWQQAPGALDWLKKIMKIKGIRLQG</sequence>
<comment type="caution">
    <text evidence="2">The sequence shown here is derived from an EMBL/GenBank/DDBJ whole genome shotgun (WGS) entry which is preliminary data.</text>
</comment>
<dbReference type="EMBL" id="DSDO01000141">
    <property type="protein sequence ID" value="HDR46470.1"/>
    <property type="molecule type" value="Genomic_DNA"/>
</dbReference>
<dbReference type="SUPFAM" id="SSF48452">
    <property type="entry name" value="TPR-like"/>
    <property type="match status" value="1"/>
</dbReference>
<dbReference type="Pfam" id="PF02810">
    <property type="entry name" value="SEC-C"/>
    <property type="match status" value="1"/>
</dbReference>
<accession>A0A831LRE3</accession>
<feature type="region of interest" description="Disordered" evidence="1">
    <location>
        <begin position="393"/>
        <end position="419"/>
    </location>
</feature>
<keyword evidence="2" id="KW-0645">Protease</keyword>
<gene>
    <name evidence="2" type="ORF">ENN94_02085</name>
</gene>